<dbReference type="InterPro" id="IPR006311">
    <property type="entry name" value="TAT_signal"/>
</dbReference>
<sequence>MNDRRRFLQASALAAGALALPTLQARSASGARVVSTWDFGVGANQVAWKTLSAGGSALDAVEAGARWAESDLCNPTVGRCGNPDRDGVLSLDASIMDGDGRCGSVAALSDIAHPVSVARRVMEKTPHVMLVGEGAQQFAVQQGFERRKLLTPEAEKAWREWLKTAQYTPEINAERRSRPGGSSNHDTLGMLAIDAQGRLAGACTTSGMAWKMHGRVGDSPIIGAGLYVDNEVGAATASGVGEEMIRNAASFLVVELMRQGRSPADACREAIARVVRKRPEASKTLQVCFLALNKHGEVGAYALHRGFVYAVCDTDRQDDLRDSASVYTSEQT</sequence>
<feature type="signal peptide" evidence="4">
    <location>
        <begin position="1"/>
        <end position="27"/>
    </location>
</feature>
<evidence type="ECO:0000256" key="4">
    <source>
        <dbReference type="SAM" id="SignalP"/>
    </source>
</evidence>
<dbReference type="InterPro" id="IPR000246">
    <property type="entry name" value="Peptidase_T2"/>
</dbReference>
<evidence type="ECO:0000313" key="5">
    <source>
        <dbReference type="EMBL" id="MCS4280312.1"/>
    </source>
</evidence>
<dbReference type="SUPFAM" id="SSF56235">
    <property type="entry name" value="N-terminal nucleophile aminohydrolases (Ntn hydrolases)"/>
    <property type="match status" value="1"/>
</dbReference>
<dbReference type="PANTHER" id="PTHR10188:SF6">
    <property type="entry name" value="N(4)-(BETA-N-ACETYLGLUCOSAMINYL)-L-ASPARAGINASE"/>
    <property type="match status" value="1"/>
</dbReference>
<dbReference type="AlphaFoldDB" id="A0AAW5PKZ0"/>
<dbReference type="InterPro" id="IPR019546">
    <property type="entry name" value="TAT_signal_bac_arc"/>
</dbReference>
<dbReference type="GO" id="GO:0005737">
    <property type="term" value="C:cytoplasm"/>
    <property type="evidence" value="ECO:0007669"/>
    <property type="project" value="TreeGrafter"/>
</dbReference>
<dbReference type="CDD" id="cd04513">
    <property type="entry name" value="Glycosylasparaginase"/>
    <property type="match status" value="1"/>
</dbReference>
<feature type="active site" description="Nucleophile" evidence="2">
    <location>
        <position position="187"/>
    </location>
</feature>
<dbReference type="EC" id="3.5.1.26" evidence="5"/>
<dbReference type="InterPro" id="IPR029055">
    <property type="entry name" value="Ntn_hydrolases_N"/>
</dbReference>
<dbReference type="PANTHER" id="PTHR10188">
    <property type="entry name" value="L-ASPARAGINASE"/>
    <property type="match status" value="1"/>
</dbReference>
<comment type="caution">
    <text evidence="5">The sequence shown here is derived from an EMBL/GenBank/DDBJ whole genome shotgun (WGS) entry which is preliminary data.</text>
</comment>
<dbReference type="EMBL" id="JANUEK010000005">
    <property type="protein sequence ID" value="MCS4280312.1"/>
    <property type="molecule type" value="Genomic_DNA"/>
</dbReference>
<accession>A0AAW5PKZ0</accession>
<protein>
    <submittedName>
        <fullName evidence="5">N4-(Beta-N-acetylglucosaminyl)-L-asparaginase</fullName>
        <ecNumber evidence="5">3.5.1.26</ecNumber>
    </submittedName>
</protein>
<dbReference type="Proteomes" id="UP001320691">
    <property type="component" value="Unassembled WGS sequence"/>
</dbReference>
<feature type="site" description="Cleavage; by autolysis" evidence="3">
    <location>
        <begin position="186"/>
        <end position="187"/>
    </location>
</feature>
<dbReference type="GO" id="GO:0003948">
    <property type="term" value="F:N4-(beta-N-acetylglucosaminyl)-L-asparaginase activity"/>
    <property type="evidence" value="ECO:0007669"/>
    <property type="project" value="UniProtKB-EC"/>
</dbReference>
<organism evidence="5 6">
    <name type="scientific">Stenotrophomonas rhizophila</name>
    <dbReference type="NCBI Taxonomy" id="216778"/>
    <lineage>
        <taxon>Bacteria</taxon>
        <taxon>Pseudomonadati</taxon>
        <taxon>Pseudomonadota</taxon>
        <taxon>Gammaproteobacteria</taxon>
        <taxon>Lysobacterales</taxon>
        <taxon>Lysobacteraceae</taxon>
        <taxon>Stenotrophomonas</taxon>
    </lineage>
</organism>
<evidence type="ECO:0000256" key="2">
    <source>
        <dbReference type="PIRSR" id="PIRSR600246-1"/>
    </source>
</evidence>
<dbReference type="FunFam" id="3.60.20.30:FF:000005">
    <property type="entry name" value="N(4)-(Beta-N-acetylglucosaminyl)-L-asparaginase"/>
    <property type="match status" value="1"/>
</dbReference>
<dbReference type="Pfam" id="PF01112">
    <property type="entry name" value="Asparaginase_2"/>
    <property type="match status" value="1"/>
</dbReference>
<name>A0AAW5PKZ0_9GAMM</name>
<keyword evidence="5" id="KW-0378">Hydrolase</keyword>
<feature type="chain" id="PRO_5043408890" evidence="4">
    <location>
        <begin position="28"/>
        <end position="332"/>
    </location>
</feature>
<keyword evidence="1 4" id="KW-0732">Signal</keyword>
<reference evidence="5" key="1">
    <citation type="submission" date="2022-08" db="EMBL/GenBank/DDBJ databases">
        <title>Genomic analyses of the natural microbiome of Caenorhabditis elegans.</title>
        <authorList>
            <person name="Samuel B."/>
        </authorList>
    </citation>
    <scope>NUCLEOTIDE SEQUENCE</scope>
    <source>
        <strain evidence="5">BIGb0277</strain>
    </source>
</reference>
<dbReference type="RefSeq" id="WP_259261009.1">
    <property type="nucleotide sequence ID" value="NZ_JANUEK010000005.1"/>
</dbReference>
<dbReference type="Gene3D" id="3.60.20.30">
    <property type="entry name" value="(Glycosyl)asparaginase"/>
    <property type="match status" value="1"/>
</dbReference>
<evidence type="ECO:0000256" key="1">
    <source>
        <dbReference type="ARBA" id="ARBA00022729"/>
    </source>
</evidence>
<evidence type="ECO:0000313" key="6">
    <source>
        <dbReference type="Proteomes" id="UP001320691"/>
    </source>
</evidence>
<dbReference type="PROSITE" id="PS51318">
    <property type="entry name" value="TAT"/>
    <property type="match status" value="1"/>
</dbReference>
<dbReference type="NCBIfam" id="TIGR01409">
    <property type="entry name" value="TAT_signal_seq"/>
    <property type="match status" value="1"/>
</dbReference>
<proteinExistence type="predicted"/>
<evidence type="ECO:0000256" key="3">
    <source>
        <dbReference type="PIRSR" id="PIRSR600246-3"/>
    </source>
</evidence>
<gene>
    <name evidence="5" type="ORF">M2412_002305</name>
</gene>